<dbReference type="HOGENOM" id="CLU_027982_0_1_1"/>
<dbReference type="EMBL" id="KB445799">
    <property type="protein sequence ID" value="EMD36010.1"/>
    <property type="molecule type" value="Genomic_DNA"/>
</dbReference>
<evidence type="ECO:0000313" key="3">
    <source>
        <dbReference type="EMBL" id="EMD36010.1"/>
    </source>
</evidence>
<organism evidence="3 4">
    <name type="scientific">Ceriporiopsis subvermispora (strain B)</name>
    <name type="common">White-rot fungus</name>
    <name type="synonym">Gelatoporia subvermispora</name>
    <dbReference type="NCBI Taxonomy" id="914234"/>
    <lineage>
        <taxon>Eukaryota</taxon>
        <taxon>Fungi</taxon>
        <taxon>Dikarya</taxon>
        <taxon>Basidiomycota</taxon>
        <taxon>Agaricomycotina</taxon>
        <taxon>Agaricomycetes</taxon>
        <taxon>Polyporales</taxon>
        <taxon>Gelatoporiaceae</taxon>
        <taxon>Gelatoporia</taxon>
    </lineage>
</organism>
<dbReference type="Gene3D" id="1.10.10.1210">
    <property type="entry name" value="MAGE homology domain, winged helix WH2 motif"/>
    <property type="match status" value="1"/>
</dbReference>
<gene>
    <name evidence="3" type="ORF">CERSUDRAFT_66377</name>
</gene>
<dbReference type="STRING" id="914234.M2QVA3"/>
<evidence type="ECO:0000256" key="1">
    <source>
        <dbReference type="SAM" id="MobiDB-lite"/>
    </source>
</evidence>
<feature type="compositionally biased region" description="Low complexity" evidence="1">
    <location>
        <begin position="8"/>
        <end position="17"/>
    </location>
</feature>
<sequence length="381" mass="42248">MPRPGTRSQPQLSQSQLRKAPNGQSQRTRRGRVEVEDEGPSQVNGHDEDEDMDREDGAAKGPDELQRAAYDLVRLALFSEQRRSPLKREEISKKVLGTNSRAFNAVFALAQGMLIKTFGMELVELQSNAKEDEEAAKLMKHTGIKKRAAPTGTKNYILRSTLDPALIELANAPDPDLLAEERAEYEDAEGVDDLDLRSSGSILAWNTADHLDAVGILHIILALILVEGRVLSDNDFRALLKRLSLSPTSPIPLAAHATKRAFSMDDYLKDLLKQGFLERTKVGEPARAGGKRGRVAASQGGPDEQGAVEWRWGPRAHSEIGEKAVARFVAEFMVERPAAEDDDAERRPRRREEDPTAKKRMEFMMRGIERAASGNPLSDVR</sequence>
<feature type="compositionally biased region" description="Basic and acidic residues" evidence="1">
    <location>
        <begin position="336"/>
        <end position="369"/>
    </location>
</feature>
<evidence type="ECO:0000259" key="2">
    <source>
        <dbReference type="PROSITE" id="PS50838"/>
    </source>
</evidence>
<keyword evidence="4" id="KW-1185">Reference proteome</keyword>
<evidence type="ECO:0000313" key="4">
    <source>
        <dbReference type="Proteomes" id="UP000016930"/>
    </source>
</evidence>
<reference evidence="3 4" key="1">
    <citation type="journal article" date="2012" name="Proc. Natl. Acad. Sci. U.S.A.">
        <title>Comparative genomics of Ceriporiopsis subvermispora and Phanerochaete chrysosporium provide insight into selective ligninolysis.</title>
        <authorList>
            <person name="Fernandez-Fueyo E."/>
            <person name="Ruiz-Duenas F.J."/>
            <person name="Ferreira P."/>
            <person name="Floudas D."/>
            <person name="Hibbett D.S."/>
            <person name="Canessa P."/>
            <person name="Larrondo L.F."/>
            <person name="James T.Y."/>
            <person name="Seelenfreund D."/>
            <person name="Lobos S."/>
            <person name="Polanco R."/>
            <person name="Tello M."/>
            <person name="Honda Y."/>
            <person name="Watanabe T."/>
            <person name="Watanabe T."/>
            <person name="Ryu J.S."/>
            <person name="Kubicek C.P."/>
            <person name="Schmoll M."/>
            <person name="Gaskell J."/>
            <person name="Hammel K.E."/>
            <person name="St John F.J."/>
            <person name="Vanden Wymelenberg A."/>
            <person name="Sabat G."/>
            <person name="Splinter BonDurant S."/>
            <person name="Syed K."/>
            <person name="Yadav J.S."/>
            <person name="Doddapaneni H."/>
            <person name="Subramanian V."/>
            <person name="Lavin J.L."/>
            <person name="Oguiza J.A."/>
            <person name="Perez G."/>
            <person name="Pisabarro A.G."/>
            <person name="Ramirez L."/>
            <person name="Santoyo F."/>
            <person name="Master E."/>
            <person name="Coutinho P.M."/>
            <person name="Henrissat B."/>
            <person name="Lombard V."/>
            <person name="Magnuson J.K."/>
            <person name="Kuees U."/>
            <person name="Hori C."/>
            <person name="Igarashi K."/>
            <person name="Samejima M."/>
            <person name="Held B.W."/>
            <person name="Barry K.W."/>
            <person name="LaButti K.M."/>
            <person name="Lapidus A."/>
            <person name="Lindquist E.A."/>
            <person name="Lucas S.M."/>
            <person name="Riley R."/>
            <person name="Salamov A.A."/>
            <person name="Hoffmeister D."/>
            <person name="Schwenk D."/>
            <person name="Hadar Y."/>
            <person name="Yarden O."/>
            <person name="de Vries R.P."/>
            <person name="Wiebenga A."/>
            <person name="Stenlid J."/>
            <person name="Eastwood D."/>
            <person name="Grigoriev I.V."/>
            <person name="Berka R.M."/>
            <person name="Blanchette R.A."/>
            <person name="Kersten P."/>
            <person name="Martinez A.T."/>
            <person name="Vicuna R."/>
            <person name="Cullen D."/>
        </authorList>
    </citation>
    <scope>NUCLEOTIDE SEQUENCE [LARGE SCALE GENOMIC DNA]</scope>
    <source>
        <strain evidence="3 4">B</strain>
    </source>
</reference>
<protein>
    <recommendedName>
        <fullName evidence="2">MAGE domain-containing protein</fullName>
    </recommendedName>
</protein>
<dbReference type="InterPro" id="IPR041898">
    <property type="entry name" value="MAGE_WH1"/>
</dbReference>
<dbReference type="PROSITE" id="PS50838">
    <property type="entry name" value="MAGE"/>
    <property type="match status" value="1"/>
</dbReference>
<dbReference type="GO" id="GO:0005634">
    <property type="term" value="C:nucleus"/>
    <property type="evidence" value="ECO:0007669"/>
    <property type="project" value="TreeGrafter"/>
</dbReference>
<dbReference type="GO" id="GO:0006281">
    <property type="term" value="P:DNA repair"/>
    <property type="evidence" value="ECO:0007669"/>
    <property type="project" value="TreeGrafter"/>
</dbReference>
<dbReference type="InterPro" id="IPR041899">
    <property type="entry name" value="MAGE_WH2"/>
</dbReference>
<feature type="domain" description="MAGE" evidence="2">
    <location>
        <begin position="65"/>
        <end position="164"/>
    </location>
</feature>
<dbReference type="InterPro" id="IPR037445">
    <property type="entry name" value="MAGE"/>
</dbReference>
<dbReference type="PANTHER" id="PTHR11736:SF14">
    <property type="entry name" value="NSE3 HOMOLOG, SMC5-SMC6 COMPLEX COMPONENT"/>
    <property type="match status" value="1"/>
</dbReference>
<dbReference type="OrthoDB" id="205198at2759"/>
<feature type="region of interest" description="Disordered" evidence="1">
    <location>
        <begin position="283"/>
        <end position="313"/>
    </location>
</feature>
<dbReference type="Pfam" id="PF01454">
    <property type="entry name" value="MAGE"/>
    <property type="match status" value="1"/>
</dbReference>
<proteinExistence type="predicted"/>
<dbReference type="InterPro" id="IPR002190">
    <property type="entry name" value="MHD_dom"/>
</dbReference>
<dbReference type="SMART" id="SM01373">
    <property type="entry name" value="MAGE"/>
    <property type="match status" value="1"/>
</dbReference>
<dbReference type="Proteomes" id="UP000016930">
    <property type="component" value="Unassembled WGS sequence"/>
</dbReference>
<dbReference type="AlphaFoldDB" id="M2QVA3"/>
<feature type="region of interest" description="Disordered" evidence="1">
    <location>
        <begin position="1"/>
        <end position="61"/>
    </location>
</feature>
<accession>M2QVA3</accession>
<dbReference type="PANTHER" id="PTHR11736">
    <property type="entry name" value="MELANOMA-ASSOCIATED ANTIGEN MAGE ANTIGEN"/>
    <property type="match status" value="1"/>
</dbReference>
<dbReference type="Gene3D" id="1.10.10.1200">
    <property type="entry name" value="MAGE homology domain, winged helix WH1 motif"/>
    <property type="match status" value="1"/>
</dbReference>
<name>M2QVA3_CERS8</name>
<feature type="region of interest" description="Disordered" evidence="1">
    <location>
        <begin position="336"/>
        <end position="381"/>
    </location>
</feature>